<feature type="compositionally biased region" description="Low complexity" evidence="1">
    <location>
        <begin position="279"/>
        <end position="295"/>
    </location>
</feature>
<evidence type="ECO:0000313" key="2">
    <source>
        <dbReference type="EMBL" id="RDB68435.1"/>
    </source>
</evidence>
<dbReference type="InterPro" id="IPR008772">
    <property type="entry name" value="Phosphonate_metab_PhnH"/>
</dbReference>
<name>A0A369MD66_EGGLN</name>
<dbReference type="Gene3D" id="3.40.50.11310">
    <property type="entry name" value="Bacterial phosphonate metabolism protein PhnH"/>
    <property type="match status" value="1"/>
</dbReference>
<dbReference type="GO" id="GO:0019634">
    <property type="term" value="P:organic phosphonate metabolic process"/>
    <property type="evidence" value="ECO:0007669"/>
    <property type="project" value="InterPro"/>
</dbReference>
<feature type="region of interest" description="Disordered" evidence="1">
    <location>
        <begin position="220"/>
        <end position="246"/>
    </location>
</feature>
<evidence type="ECO:0000256" key="1">
    <source>
        <dbReference type="SAM" id="MobiDB-lite"/>
    </source>
</evidence>
<dbReference type="Pfam" id="PF05845">
    <property type="entry name" value="PhnH"/>
    <property type="match status" value="1"/>
</dbReference>
<evidence type="ECO:0000313" key="3">
    <source>
        <dbReference type="Proteomes" id="UP000253970"/>
    </source>
</evidence>
<sequence>MTIREDADLHRAQRAFRCVLDAFAHPGTVHRLAPAPENPASPVALDASLELVVRLFVDQAVTFCVADSESDAVAAYLTSETHARRVSLRDADFVVVPARADAQTASEAVAEACRGTLVSPEKGATLLMGCARLADVPESGEVTEPAVHVVALQGPGVEHENRFAVDRVDWLRARDARGDEFPCGVEIVLVDPEGRIAAVPRSSSARCLANPAAGFGVGPASDLAPDAATNPAPGLDPSTDPATDPASMFHVKQSTQCSATKEQVFHVKHSESVPAERVAPAAPAASAASAAKGVR</sequence>
<dbReference type="AlphaFoldDB" id="A0A369MD66"/>
<protein>
    <submittedName>
        <fullName evidence="2">Phosphonate C-P lyase system protein PhnH</fullName>
    </submittedName>
</protein>
<organism evidence="2 3">
    <name type="scientific">Eggerthella lenta</name>
    <name type="common">Eubacterium lentum</name>
    <dbReference type="NCBI Taxonomy" id="84112"/>
    <lineage>
        <taxon>Bacteria</taxon>
        <taxon>Bacillati</taxon>
        <taxon>Actinomycetota</taxon>
        <taxon>Coriobacteriia</taxon>
        <taxon>Eggerthellales</taxon>
        <taxon>Eggerthellaceae</taxon>
        <taxon>Eggerthella</taxon>
    </lineage>
</organism>
<dbReference type="RefSeq" id="WP_114534387.1">
    <property type="nucleotide sequence ID" value="NZ_JADNER010000009.1"/>
</dbReference>
<feature type="region of interest" description="Disordered" evidence="1">
    <location>
        <begin position="268"/>
        <end position="295"/>
    </location>
</feature>
<reference evidence="2 3" key="1">
    <citation type="journal article" date="2018" name="Elife">
        <title>Discovery and characterization of a prevalent human gut bacterial enzyme sufficient for the inactivation of a family of plant toxins.</title>
        <authorList>
            <person name="Koppel N."/>
            <person name="Bisanz J.E."/>
            <person name="Pandelia M.E."/>
            <person name="Turnbaugh P.J."/>
            <person name="Balskus E.P."/>
        </authorList>
    </citation>
    <scope>NUCLEOTIDE SEQUENCE [LARGE SCALE GENOMIC DNA]</scope>
    <source>
        <strain evidence="2 3">W1 BHI 6</strain>
    </source>
</reference>
<dbReference type="InterPro" id="IPR038058">
    <property type="entry name" value="PhnH-like_sp"/>
</dbReference>
<dbReference type="NCBIfam" id="TIGR03292">
    <property type="entry name" value="PhnH_redo"/>
    <property type="match status" value="1"/>
</dbReference>
<accession>A0A369MD66</accession>
<dbReference type="SUPFAM" id="SSF159709">
    <property type="entry name" value="PhnH-like"/>
    <property type="match status" value="1"/>
</dbReference>
<gene>
    <name evidence="2" type="primary">phnH</name>
    <name evidence="2" type="ORF">C1875_11575</name>
</gene>
<dbReference type="Proteomes" id="UP000253970">
    <property type="component" value="Unassembled WGS sequence"/>
</dbReference>
<proteinExistence type="predicted"/>
<comment type="caution">
    <text evidence="2">The sequence shown here is derived from an EMBL/GenBank/DDBJ whole genome shotgun (WGS) entry which is preliminary data.</text>
</comment>
<dbReference type="GO" id="GO:0016829">
    <property type="term" value="F:lyase activity"/>
    <property type="evidence" value="ECO:0007669"/>
    <property type="project" value="UniProtKB-KW"/>
</dbReference>
<keyword evidence="2" id="KW-0456">Lyase</keyword>
<dbReference type="EMBL" id="PPTU01000020">
    <property type="protein sequence ID" value="RDB68435.1"/>
    <property type="molecule type" value="Genomic_DNA"/>
</dbReference>